<feature type="chain" id="PRO_5041285873" description="Secreted protein" evidence="1">
    <location>
        <begin position="25"/>
        <end position="77"/>
    </location>
</feature>
<evidence type="ECO:0000313" key="2">
    <source>
        <dbReference type="EMBL" id="KAK0659766.1"/>
    </source>
</evidence>
<gene>
    <name evidence="2" type="ORF">QBC41DRAFT_331259</name>
</gene>
<proteinExistence type="predicted"/>
<reference evidence="2" key="1">
    <citation type="submission" date="2023-06" db="EMBL/GenBank/DDBJ databases">
        <title>Genome-scale phylogeny and comparative genomics of the fungal order Sordariales.</title>
        <authorList>
            <consortium name="Lawrence Berkeley National Laboratory"/>
            <person name="Hensen N."/>
            <person name="Bonometti L."/>
            <person name="Westerberg I."/>
            <person name="Brannstrom I.O."/>
            <person name="Guillou S."/>
            <person name="Cros-Aarteil S."/>
            <person name="Calhoun S."/>
            <person name="Haridas S."/>
            <person name="Kuo A."/>
            <person name="Mondo S."/>
            <person name="Pangilinan J."/>
            <person name="Riley R."/>
            <person name="Labutti K."/>
            <person name="Andreopoulos B."/>
            <person name="Lipzen A."/>
            <person name="Chen C."/>
            <person name="Yanf M."/>
            <person name="Daum C."/>
            <person name="Ng V."/>
            <person name="Clum A."/>
            <person name="Steindorff A."/>
            <person name="Ohm R."/>
            <person name="Martin F."/>
            <person name="Silar P."/>
            <person name="Natvig D."/>
            <person name="Lalanne C."/>
            <person name="Gautier V."/>
            <person name="Ament-Velasquez S.L."/>
            <person name="Kruys A."/>
            <person name="Hutchinson M.I."/>
            <person name="Powell A.J."/>
            <person name="Barry K."/>
            <person name="Miller A.N."/>
            <person name="Grigoriev I.V."/>
            <person name="Debuchy R."/>
            <person name="Gladieux P."/>
            <person name="Thoren M.H."/>
            <person name="Johannesson H."/>
        </authorList>
    </citation>
    <scope>NUCLEOTIDE SEQUENCE</scope>
    <source>
        <strain evidence="2">CBS 307.81</strain>
    </source>
</reference>
<accession>A0AA40D1Z9</accession>
<sequence>MRALSAADLAVWVVVGCFPGAGVAYSETPAGGAPMGRFVFCDACWQWCCTWRVAVDWNEIVSCCFWVWGGATRFVTG</sequence>
<dbReference type="Proteomes" id="UP001174997">
    <property type="component" value="Unassembled WGS sequence"/>
</dbReference>
<evidence type="ECO:0008006" key="4">
    <source>
        <dbReference type="Google" id="ProtNLM"/>
    </source>
</evidence>
<dbReference type="EMBL" id="JAULSY010000175">
    <property type="protein sequence ID" value="KAK0659766.1"/>
    <property type="molecule type" value="Genomic_DNA"/>
</dbReference>
<keyword evidence="1" id="KW-0732">Signal</keyword>
<name>A0AA40D1Z9_9PEZI</name>
<evidence type="ECO:0000313" key="3">
    <source>
        <dbReference type="Proteomes" id="UP001174997"/>
    </source>
</evidence>
<keyword evidence="3" id="KW-1185">Reference proteome</keyword>
<evidence type="ECO:0000256" key="1">
    <source>
        <dbReference type="SAM" id="SignalP"/>
    </source>
</evidence>
<organism evidence="2 3">
    <name type="scientific">Cercophora samala</name>
    <dbReference type="NCBI Taxonomy" id="330535"/>
    <lineage>
        <taxon>Eukaryota</taxon>
        <taxon>Fungi</taxon>
        <taxon>Dikarya</taxon>
        <taxon>Ascomycota</taxon>
        <taxon>Pezizomycotina</taxon>
        <taxon>Sordariomycetes</taxon>
        <taxon>Sordariomycetidae</taxon>
        <taxon>Sordariales</taxon>
        <taxon>Lasiosphaeriaceae</taxon>
        <taxon>Cercophora</taxon>
    </lineage>
</organism>
<dbReference type="AlphaFoldDB" id="A0AA40D1Z9"/>
<comment type="caution">
    <text evidence="2">The sequence shown here is derived from an EMBL/GenBank/DDBJ whole genome shotgun (WGS) entry which is preliminary data.</text>
</comment>
<protein>
    <recommendedName>
        <fullName evidence="4">Secreted protein</fullName>
    </recommendedName>
</protein>
<feature type="signal peptide" evidence="1">
    <location>
        <begin position="1"/>
        <end position="24"/>
    </location>
</feature>